<organism evidence="2 3">
    <name type="scientific">Paenibacillus nasutitermitis</name>
    <dbReference type="NCBI Taxonomy" id="1652958"/>
    <lineage>
        <taxon>Bacteria</taxon>
        <taxon>Bacillati</taxon>
        <taxon>Bacillota</taxon>
        <taxon>Bacilli</taxon>
        <taxon>Bacillales</taxon>
        <taxon>Paenibacillaceae</taxon>
        <taxon>Paenibacillus</taxon>
    </lineage>
</organism>
<accession>A0A917DQQ5</accession>
<keyword evidence="3" id="KW-1185">Reference proteome</keyword>
<dbReference type="AlphaFoldDB" id="A0A917DQQ5"/>
<reference evidence="2" key="2">
    <citation type="submission" date="2020-09" db="EMBL/GenBank/DDBJ databases">
        <authorList>
            <person name="Sun Q."/>
            <person name="Zhou Y."/>
        </authorList>
    </citation>
    <scope>NUCLEOTIDE SEQUENCE</scope>
    <source>
        <strain evidence="2">CGMCC 1.15178</strain>
    </source>
</reference>
<keyword evidence="1" id="KW-0472">Membrane</keyword>
<name>A0A917DQQ5_9BACL</name>
<gene>
    <name evidence="2" type="ORF">GCM10010911_14270</name>
</gene>
<feature type="transmembrane region" description="Helical" evidence="1">
    <location>
        <begin position="12"/>
        <end position="32"/>
    </location>
</feature>
<dbReference type="RefSeq" id="WP_188990456.1">
    <property type="nucleotide sequence ID" value="NZ_BMHP01000001.1"/>
</dbReference>
<evidence type="ECO:0000313" key="2">
    <source>
        <dbReference type="EMBL" id="GGD57602.1"/>
    </source>
</evidence>
<proteinExistence type="predicted"/>
<evidence type="ECO:0000256" key="1">
    <source>
        <dbReference type="SAM" id="Phobius"/>
    </source>
</evidence>
<sequence length="148" mass="17018">MNKSEVSVTKKVIVIILLVLTFAIIGCNRASFAPLITIEYLKEHAKIDMTEEELRDVFGHEVFNEFGDGSDVMIFDKTKSDFKYSPDLQHVAFQDIMAGNVQYQLYINLLNNKAFMYSYFYLGTNNEIWVLTLSPDGEWKQTQSSNPK</sequence>
<dbReference type="EMBL" id="BMHP01000001">
    <property type="protein sequence ID" value="GGD57602.1"/>
    <property type="molecule type" value="Genomic_DNA"/>
</dbReference>
<evidence type="ECO:0000313" key="3">
    <source>
        <dbReference type="Proteomes" id="UP000612456"/>
    </source>
</evidence>
<comment type="caution">
    <text evidence="2">The sequence shown here is derived from an EMBL/GenBank/DDBJ whole genome shotgun (WGS) entry which is preliminary data.</text>
</comment>
<keyword evidence="1" id="KW-0812">Transmembrane</keyword>
<protein>
    <submittedName>
        <fullName evidence="2">Uncharacterized protein</fullName>
    </submittedName>
</protein>
<reference evidence="2" key="1">
    <citation type="journal article" date="2014" name="Int. J. Syst. Evol. Microbiol.">
        <title>Complete genome sequence of Corynebacterium casei LMG S-19264T (=DSM 44701T), isolated from a smear-ripened cheese.</title>
        <authorList>
            <consortium name="US DOE Joint Genome Institute (JGI-PGF)"/>
            <person name="Walter F."/>
            <person name="Albersmeier A."/>
            <person name="Kalinowski J."/>
            <person name="Ruckert C."/>
        </authorList>
    </citation>
    <scope>NUCLEOTIDE SEQUENCE</scope>
    <source>
        <strain evidence="2">CGMCC 1.15178</strain>
    </source>
</reference>
<keyword evidence="1" id="KW-1133">Transmembrane helix</keyword>
<dbReference type="Proteomes" id="UP000612456">
    <property type="component" value="Unassembled WGS sequence"/>
</dbReference>
<dbReference type="PROSITE" id="PS51257">
    <property type="entry name" value="PROKAR_LIPOPROTEIN"/>
    <property type="match status" value="1"/>
</dbReference>